<sequence>MLFSVCELYSELVPLHVSFRGLCSVTNRVFGTVRGFGNVIKEQLVVSSGVGEDINTLPYPRHYIYEMTQDGEERWSATRLITVPRAAYCSIHYILFTFLCIV</sequence>
<organism evidence="1 2">
    <name type="scientific">Heterorhabditis bacteriophora</name>
    <name type="common">Entomopathogenic nematode worm</name>
    <dbReference type="NCBI Taxonomy" id="37862"/>
    <lineage>
        <taxon>Eukaryota</taxon>
        <taxon>Metazoa</taxon>
        <taxon>Ecdysozoa</taxon>
        <taxon>Nematoda</taxon>
        <taxon>Chromadorea</taxon>
        <taxon>Rhabditida</taxon>
        <taxon>Rhabditina</taxon>
        <taxon>Rhabditomorpha</taxon>
        <taxon>Strongyloidea</taxon>
        <taxon>Heterorhabditidae</taxon>
        <taxon>Heterorhabditis</taxon>
    </lineage>
</organism>
<dbReference type="AlphaFoldDB" id="A0A1I7WA83"/>
<name>A0A1I7WA83_HETBA</name>
<evidence type="ECO:0000313" key="1">
    <source>
        <dbReference type="Proteomes" id="UP000095283"/>
    </source>
</evidence>
<protein>
    <submittedName>
        <fullName evidence="2">Guanylate cyclase domain-containing protein</fullName>
    </submittedName>
</protein>
<accession>A0A1I7WA83</accession>
<evidence type="ECO:0000313" key="2">
    <source>
        <dbReference type="WBParaSite" id="Hba_01597"/>
    </source>
</evidence>
<dbReference type="Proteomes" id="UP000095283">
    <property type="component" value="Unplaced"/>
</dbReference>
<keyword evidence="1" id="KW-1185">Reference proteome</keyword>
<proteinExistence type="predicted"/>
<reference evidence="2" key="1">
    <citation type="submission" date="2016-11" db="UniProtKB">
        <authorList>
            <consortium name="WormBaseParasite"/>
        </authorList>
    </citation>
    <scope>IDENTIFICATION</scope>
</reference>
<dbReference type="WBParaSite" id="Hba_01597">
    <property type="protein sequence ID" value="Hba_01597"/>
    <property type="gene ID" value="Hba_01597"/>
</dbReference>